<gene>
    <name evidence="1" type="ORF">VNO77_22953</name>
</gene>
<name>A0AAN9L428_CANGL</name>
<evidence type="ECO:0000313" key="1">
    <source>
        <dbReference type="EMBL" id="KAK7328829.1"/>
    </source>
</evidence>
<sequence length="147" mass="17042">MVITALHGIVINIRFGLEPMYRPSYHAACQYIVSQEEEMANYLCETFKNGSSSTITYPIRTLNSDLCWCCNNNAFGVGNRHQTLRIAKSERASESSGGGFRKCPQDRELWFSLVFSPFFLFRHRLSRRKRKLLFFFASLPPLAEREF</sequence>
<dbReference type="AlphaFoldDB" id="A0AAN9L428"/>
<keyword evidence="2" id="KW-1185">Reference proteome</keyword>
<protein>
    <submittedName>
        <fullName evidence="1">Uncharacterized protein</fullName>
    </submittedName>
</protein>
<dbReference type="EMBL" id="JAYMYQ010000005">
    <property type="protein sequence ID" value="KAK7328829.1"/>
    <property type="molecule type" value="Genomic_DNA"/>
</dbReference>
<comment type="caution">
    <text evidence="1">The sequence shown here is derived from an EMBL/GenBank/DDBJ whole genome shotgun (WGS) entry which is preliminary data.</text>
</comment>
<accession>A0AAN9L428</accession>
<organism evidence="1 2">
    <name type="scientific">Canavalia gladiata</name>
    <name type="common">Sword bean</name>
    <name type="synonym">Dolichos gladiatus</name>
    <dbReference type="NCBI Taxonomy" id="3824"/>
    <lineage>
        <taxon>Eukaryota</taxon>
        <taxon>Viridiplantae</taxon>
        <taxon>Streptophyta</taxon>
        <taxon>Embryophyta</taxon>
        <taxon>Tracheophyta</taxon>
        <taxon>Spermatophyta</taxon>
        <taxon>Magnoliopsida</taxon>
        <taxon>eudicotyledons</taxon>
        <taxon>Gunneridae</taxon>
        <taxon>Pentapetalae</taxon>
        <taxon>rosids</taxon>
        <taxon>fabids</taxon>
        <taxon>Fabales</taxon>
        <taxon>Fabaceae</taxon>
        <taxon>Papilionoideae</taxon>
        <taxon>50 kb inversion clade</taxon>
        <taxon>NPAAA clade</taxon>
        <taxon>indigoferoid/millettioid clade</taxon>
        <taxon>Phaseoleae</taxon>
        <taxon>Canavalia</taxon>
    </lineage>
</organism>
<evidence type="ECO:0000313" key="2">
    <source>
        <dbReference type="Proteomes" id="UP001367508"/>
    </source>
</evidence>
<dbReference type="Proteomes" id="UP001367508">
    <property type="component" value="Unassembled WGS sequence"/>
</dbReference>
<reference evidence="1 2" key="1">
    <citation type="submission" date="2024-01" db="EMBL/GenBank/DDBJ databases">
        <title>The genomes of 5 underutilized Papilionoideae crops provide insights into root nodulation and disease resistanc.</title>
        <authorList>
            <person name="Jiang F."/>
        </authorList>
    </citation>
    <scope>NUCLEOTIDE SEQUENCE [LARGE SCALE GENOMIC DNA]</scope>
    <source>
        <strain evidence="1">LVBAO_FW01</strain>
        <tissue evidence="1">Leaves</tissue>
    </source>
</reference>
<proteinExistence type="predicted"/>